<dbReference type="GO" id="GO:0004674">
    <property type="term" value="F:protein serine/threonine kinase activity"/>
    <property type="evidence" value="ECO:0007669"/>
    <property type="project" value="UniProtKB-KW"/>
</dbReference>
<keyword evidence="4" id="KW-0808">Transferase</keyword>
<dbReference type="PANTHER" id="PTHR24346:SF107">
    <property type="entry name" value="SERINE_THREONINE-PROTEIN KINASE CHK1"/>
    <property type="match status" value="1"/>
</dbReference>
<dbReference type="eggNOG" id="KOG0590">
    <property type="taxonomic scope" value="Eukaryota"/>
</dbReference>
<dbReference type="AlphaFoldDB" id="A0A1I7TGM2"/>
<name>A0A1I7TGM2_9PELO</name>
<evidence type="ECO:0000259" key="11">
    <source>
        <dbReference type="PROSITE" id="PS50011"/>
    </source>
</evidence>
<keyword evidence="6" id="KW-0418">Kinase</keyword>
<dbReference type="PANTHER" id="PTHR24346">
    <property type="entry name" value="MAP/MICROTUBULE AFFINITY-REGULATING KINASE"/>
    <property type="match status" value="1"/>
</dbReference>
<keyword evidence="3" id="KW-0723">Serine/threonine-protein kinase</keyword>
<reference evidence="13" key="1">
    <citation type="submission" date="2016-11" db="UniProtKB">
        <authorList>
            <consortium name="WormBaseParasite"/>
        </authorList>
    </citation>
    <scope>IDENTIFICATION</scope>
</reference>
<evidence type="ECO:0000256" key="2">
    <source>
        <dbReference type="ARBA" id="ARBA00012513"/>
    </source>
</evidence>
<evidence type="ECO:0000256" key="8">
    <source>
        <dbReference type="ARBA" id="ARBA00047899"/>
    </source>
</evidence>
<evidence type="ECO:0000256" key="1">
    <source>
        <dbReference type="ARBA" id="ARBA00010791"/>
    </source>
</evidence>
<dbReference type="SUPFAM" id="SSF56112">
    <property type="entry name" value="Protein kinase-like (PK-like)"/>
    <property type="match status" value="1"/>
</dbReference>
<accession>A0A1I7TGM2</accession>
<dbReference type="Proteomes" id="UP000095282">
    <property type="component" value="Unplaced"/>
</dbReference>
<sequence length="284" mass="32821">MTDFSPKNIKTLWKISDGGHAVVTLVETVDSPKQRFAAKTMSFERGLKKVRNEYEIHEELFQKGHKNIIGMYARRSNLFTHTLYLEYAEGGDLFRRLEAPLMSRKDAKRFFRHLISGMKFIHQNGIVHRDIKPENLLLKNGLLKITDFGSALRYINEKGEEIWIDSPGGTRQYRAPEMIACEKYRGPPVDIWSCGVTFMVMLTGMQSWDEAGESSNSYGRWVSDEEYEKNPWNTVEVEGMALLRQMLTDDPESRAKAEEIETNPWILEESDKENKTDEVEDDNA</sequence>
<comment type="catalytic activity">
    <reaction evidence="9">
        <text>L-seryl-[protein] + ATP = O-phospho-L-seryl-[protein] + ADP + H(+)</text>
        <dbReference type="Rhea" id="RHEA:17989"/>
        <dbReference type="Rhea" id="RHEA-COMP:9863"/>
        <dbReference type="Rhea" id="RHEA-COMP:11604"/>
        <dbReference type="ChEBI" id="CHEBI:15378"/>
        <dbReference type="ChEBI" id="CHEBI:29999"/>
        <dbReference type="ChEBI" id="CHEBI:30616"/>
        <dbReference type="ChEBI" id="CHEBI:83421"/>
        <dbReference type="ChEBI" id="CHEBI:456216"/>
        <dbReference type="EC" id="2.7.11.1"/>
    </reaction>
</comment>
<keyword evidence="12" id="KW-1185">Reference proteome</keyword>
<dbReference type="PROSITE" id="PS00108">
    <property type="entry name" value="PROTEIN_KINASE_ST"/>
    <property type="match status" value="1"/>
</dbReference>
<keyword evidence="7" id="KW-0067">ATP-binding</keyword>
<dbReference type="STRING" id="1561998.A0A1I7TGM2"/>
<comment type="catalytic activity">
    <reaction evidence="8">
        <text>L-threonyl-[protein] + ATP = O-phospho-L-threonyl-[protein] + ADP + H(+)</text>
        <dbReference type="Rhea" id="RHEA:46608"/>
        <dbReference type="Rhea" id="RHEA-COMP:11060"/>
        <dbReference type="Rhea" id="RHEA-COMP:11605"/>
        <dbReference type="ChEBI" id="CHEBI:15378"/>
        <dbReference type="ChEBI" id="CHEBI:30013"/>
        <dbReference type="ChEBI" id="CHEBI:30616"/>
        <dbReference type="ChEBI" id="CHEBI:61977"/>
        <dbReference type="ChEBI" id="CHEBI:456216"/>
        <dbReference type="EC" id="2.7.11.1"/>
    </reaction>
</comment>
<evidence type="ECO:0000256" key="3">
    <source>
        <dbReference type="ARBA" id="ARBA00022527"/>
    </source>
</evidence>
<feature type="region of interest" description="Disordered" evidence="10">
    <location>
        <begin position="248"/>
        <end position="284"/>
    </location>
</feature>
<dbReference type="WBParaSite" id="Csp11.Scaffold608.g5742.t1">
    <property type="protein sequence ID" value="Csp11.Scaffold608.g5742.t1"/>
    <property type="gene ID" value="Csp11.Scaffold608.g5742"/>
</dbReference>
<protein>
    <recommendedName>
        <fullName evidence="2">non-specific serine/threonine protein kinase</fullName>
        <ecNumber evidence="2">2.7.11.1</ecNumber>
    </recommendedName>
</protein>
<dbReference type="InterPro" id="IPR008271">
    <property type="entry name" value="Ser/Thr_kinase_AS"/>
</dbReference>
<dbReference type="Pfam" id="PF00069">
    <property type="entry name" value="Pkinase"/>
    <property type="match status" value="1"/>
</dbReference>
<dbReference type="EC" id="2.7.11.1" evidence="2"/>
<feature type="domain" description="Protein kinase" evidence="11">
    <location>
        <begin position="9"/>
        <end position="266"/>
    </location>
</feature>
<dbReference type="InterPro" id="IPR011009">
    <property type="entry name" value="Kinase-like_dom_sf"/>
</dbReference>
<organism evidence="12 13">
    <name type="scientific">Caenorhabditis tropicalis</name>
    <dbReference type="NCBI Taxonomy" id="1561998"/>
    <lineage>
        <taxon>Eukaryota</taxon>
        <taxon>Metazoa</taxon>
        <taxon>Ecdysozoa</taxon>
        <taxon>Nematoda</taxon>
        <taxon>Chromadorea</taxon>
        <taxon>Rhabditida</taxon>
        <taxon>Rhabditina</taxon>
        <taxon>Rhabditomorpha</taxon>
        <taxon>Rhabditoidea</taxon>
        <taxon>Rhabditidae</taxon>
        <taxon>Peloderinae</taxon>
        <taxon>Caenorhabditis</taxon>
    </lineage>
</organism>
<comment type="similarity">
    <text evidence="1">Belongs to the protein kinase superfamily. CAMK Ser/Thr protein kinase family. NIM1 subfamily.</text>
</comment>
<evidence type="ECO:0000256" key="7">
    <source>
        <dbReference type="ARBA" id="ARBA00022840"/>
    </source>
</evidence>
<proteinExistence type="inferred from homology"/>
<evidence type="ECO:0000256" key="4">
    <source>
        <dbReference type="ARBA" id="ARBA00022679"/>
    </source>
</evidence>
<dbReference type="PROSITE" id="PS50011">
    <property type="entry name" value="PROTEIN_KINASE_DOM"/>
    <property type="match status" value="1"/>
</dbReference>
<evidence type="ECO:0000313" key="12">
    <source>
        <dbReference type="Proteomes" id="UP000095282"/>
    </source>
</evidence>
<evidence type="ECO:0000256" key="5">
    <source>
        <dbReference type="ARBA" id="ARBA00022741"/>
    </source>
</evidence>
<evidence type="ECO:0000256" key="6">
    <source>
        <dbReference type="ARBA" id="ARBA00022777"/>
    </source>
</evidence>
<dbReference type="GO" id="GO:0035556">
    <property type="term" value="P:intracellular signal transduction"/>
    <property type="evidence" value="ECO:0007669"/>
    <property type="project" value="TreeGrafter"/>
</dbReference>
<dbReference type="Gene3D" id="1.10.510.10">
    <property type="entry name" value="Transferase(Phosphotransferase) domain 1"/>
    <property type="match status" value="1"/>
</dbReference>
<dbReference type="InterPro" id="IPR000719">
    <property type="entry name" value="Prot_kinase_dom"/>
</dbReference>
<dbReference type="SMART" id="SM00220">
    <property type="entry name" value="S_TKc"/>
    <property type="match status" value="1"/>
</dbReference>
<evidence type="ECO:0000256" key="10">
    <source>
        <dbReference type="SAM" id="MobiDB-lite"/>
    </source>
</evidence>
<evidence type="ECO:0000313" key="13">
    <source>
        <dbReference type="WBParaSite" id="Csp11.Scaffold608.g5742.t1"/>
    </source>
</evidence>
<evidence type="ECO:0000256" key="9">
    <source>
        <dbReference type="ARBA" id="ARBA00048679"/>
    </source>
</evidence>
<keyword evidence="5" id="KW-0547">Nucleotide-binding</keyword>
<dbReference type="GO" id="GO:0005524">
    <property type="term" value="F:ATP binding"/>
    <property type="evidence" value="ECO:0007669"/>
    <property type="project" value="UniProtKB-KW"/>
</dbReference>
<dbReference type="GO" id="GO:0005737">
    <property type="term" value="C:cytoplasm"/>
    <property type="evidence" value="ECO:0007669"/>
    <property type="project" value="TreeGrafter"/>
</dbReference>